<dbReference type="InterPro" id="IPR001810">
    <property type="entry name" value="F-box_dom"/>
</dbReference>
<dbReference type="AlphaFoldDB" id="A0A4Q9NZW7"/>
<accession>A0A4Q9NZW7</accession>
<gene>
    <name evidence="1" type="ORF">BD310DRAFT_535574</name>
</gene>
<name>A0A4Q9NZW7_9APHY</name>
<dbReference type="PROSITE" id="PS50181">
    <property type="entry name" value="FBOX"/>
    <property type="match status" value="1"/>
</dbReference>
<evidence type="ECO:0000313" key="1">
    <source>
        <dbReference type="EMBL" id="TBU57655.1"/>
    </source>
</evidence>
<dbReference type="SUPFAM" id="SSF52047">
    <property type="entry name" value="RNI-like"/>
    <property type="match status" value="1"/>
</dbReference>
<protein>
    <submittedName>
        <fullName evidence="1">Uncharacterized protein</fullName>
    </submittedName>
</protein>
<dbReference type="Proteomes" id="UP000292082">
    <property type="component" value="Unassembled WGS sequence"/>
</dbReference>
<reference evidence="1 2" key="1">
    <citation type="submission" date="2019-01" db="EMBL/GenBank/DDBJ databases">
        <title>Draft genome sequences of three monokaryotic isolates of the white-rot basidiomycete fungus Dichomitus squalens.</title>
        <authorList>
            <consortium name="DOE Joint Genome Institute"/>
            <person name="Lopez S.C."/>
            <person name="Andreopoulos B."/>
            <person name="Pangilinan J."/>
            <person name="Lipzen A."/>
            <person name="Riley R."/>
            <person name="Ahrendt S."/>
            <person name="Ng V."/>
            <person name="Barry K."/>
            <person name="Daum C."/>
            <person name="Grigoriev I.V."/>
            <person name="Hilden K.S."/>
            <person name="Makela M.R."/>
            <person name="de Vries R.P."/>
        </authorList>
    </citation>
    <scope>NUCLEOTIDE SEQUENCE [LARGE SCALE GENOMIC DNA]</scope>
    <source>
        <strain evidence="1 2">CBS 464.89</strain>
    </source>
</reference>
<dbReference type="EMBL" id="ML145134">
    <property type="protein sequence ID" value="TBU57655.1"/>
    <property type="molecule type" value="Genomic_DNA"/>
</dbReference>
<organism evidence="1 2">
    <name type="scientific">Dichomitus squalens</name>
    <dbReference type="NCBI Taxonomy" id="114155"/>
    <lineage>
        <taxon>Eukaryota</taxon>
        <taxon>Fungi</taxon>
        <taxon>Dikarya</taxon>
        <taxon>Basidiomycota</taxon>
        <taxon>Agaricomycotina</taxon>
        <taxon>Agaricomycetes</taxon>
        <taxon>Polyporales</taxon>
        <taxon>Polyporaceae</taxon>
        <taxon>Dichomitus</taxon>
    </lineage>
</organism>
<proteinExistence type="predicted"/>
<dbReference type="SUPFAM" id="SSF81383">
    <property type="entry name" value="F-box domain"/>
    <property type="match status" value="1"/>
</dbReference>
<evidence type="ECO:0000313" key="2">
    <source>
        <dbReference type="Proteomes" id="UP000292082"/>
    </source>
</evidence>
<sequence length="627" mass="69944">MSYYSSTDAPRGGAFLGDSNTYRGHSDDLPYPDYADVLSIQDRHCLSGLSPPQTRAWTLLRIERYRACILALCSIHNLATPLHTSLPTEILVYVFTQIRPTSRKDIGLAHVCRLWRSVLMRTSVFWASLLEMKIDVSSVSDNTVLSTLLKRSSPRSLSLYVSEFPPLLYDILHPHFSRLTHFKARISLDNLPELYEALNTGMPTLQALEIGLSQHGAELARSLREARTTNPDVVPQLERANVPCLRTLVIPGFLFTNSSALPSLRSLNLSNCSCHFCKCRFSPRLTVLLRALERAANLRSLTFQRCLLHNTEFNGERPIVALPHLENFAAWETVFVLREVVAVISPPPTVSLQLRVWPGSDSLSFSHWLRPHAGYRAILSSVDAVHIKATCVGSQTSSFVIRSYTGSDIRLSINVPGQNAMVRSMVANGVPLVEEVISLFGSAPVNKLVVEVIDGVPRHTVLGVPDWVTLFTAFPGIVTVEAAFRHYCSSSPSLLRQTQATADCVFDGAHWQGLVWPLGKANPIAPPMCPSLQRLEITIEEDRMISQFYRILGGVLRIRFEAFGYRLAHLALRVRPERCHAQRIQSLAASDSTRTYPEELLRPFVEDLQVSMQRSGDSHSRSSTQGE</sequence>
<dbReference type="InterPro" id="IPR036047">
    <property type="entry name" value="F-box-like_dom_sf"/>
</dbReference>
<keyword evidence="2" id="KW-1185">Reference proteome</keyword>